<dbReference type="InterPro" id="IPR013833">
    <property type="entry name" value="Cyt_c_oxidase_su3_a-hlx"/>
</dbReference>
<sequence length="198" mass="21115">MSATALAHTGAGDEGAGPTPPSLVRIGMVVWLASELMFFSGLFAAYFFLRGADAEWPPEGVELGVPRTAVFTALLVGSSATIHMAGHRAEAGDERGTRRWTIVTILMGAAFLANQAAEYAELEFTPTEHAYGSLFFLMTGFHGAHVLGGLVLLGVMLAVATGPTSRAPVGNTMSVATYYWHFVDVVWVAMFATIYLLR</sequence>
<dbReference type="AlphaFoldDB" id="A0A6J4JGJ6"/>
<reference evidence="14" key="1">
    <citation type="submission" date="2020-02" db="EMBL/GenBank/DDBJ databases">
        <authorList>
            <person name="Meier V. D."/>
        </authorList>
    </citation>
    <scope>NUCLEOTIDE SEQUENCE</scope>
    <source>
        <strain evidence="14">AVDCRST_MAG76</strain>
    </source>
</reference>
<dbReference type="InterPro" id="IPR035973">
    <property type="entry name" value="Cyt_c_oxidase_su3-like_sf"/>
</dbReference>
<evidence type="ECO:0000313" key="14">
    <source>
        <dbReference type="EMBL" id="CAA9278515.1"/>
    </source>
</evidence>
<comment type="similarity">
    <text evidence="2 11">Belongs to the cytochrome c oxidase subunit 3 family.</text>
</comment>
<evidence type="ECO:0000256" key="5">
    <source>
        <dbReference type="ARBA" id="ARBA00022692"/>
    </source>
</evidence>
<feature type="transmembrane region" description="Helical" evidence="12">
    <location>
        <begin position="28"/>
        <end position="49"/>
    </location>
</feature>
<keyword evidence="14" id="KW-0560">Oxidoreductase</keyword>
<keyword evidence="5 11" id="KW-0812">Transmembrane</keyword>
<evidence type="ECO:0000256" key="10">
    <source>
        <dbReference type="ARBA" id="ARBA00047816"/>
    </source>
</evidence>
<evidence type="ECO:0000256" key="8">
    <source>
        <dbReference type="ARBA" id="ARBA00031400"/>
    </source>
</evidence>
<dbReference type="SUPFAM" id="SSF81452">
    <property type="entry name" value="Cytochrome c oxidase subunit III-like"/>
    <property type="match status" value="1"/>
</dbReference>
<evidence type="ECO:0000256" key="2">
    <source>
        <dbReference type="ARBA" id="ARBA00010581"/>
    </source>
</evidence>
<protein>
    <recommendedName>
        <fullName evidence="3">cytochrome-c oxidase</fullName>
        <ecNumber evidence="3">7.1.1.9</ecNumber>
    </recommendedName>
    <alternativeName>
        <fullName evidence="8">Cytochrome aa3 subunit 3</fullName>
    </alternativeName>
    <alternativeName>
        <fullName evidence="9">Cytochrome c oxidase polypeptide III</fullName>
    </alternativeName>
</protein>
<dbReference type="FunFam" id="1.20.120.80:FF:000001">
    <property type="entry name" value="Cytochrome (Ubi)quinol oxidase subunit III"/>
    <property type="match status" value="1"/>
</dbReference>
<dbReference type="Gene3D" id="1.20.120.80">
    <property type="entry name" value="Cytochrome c oxidase, subunit III, four-helix bundle"/>
    <property type="match status" value="1"/>
</dbReference>
<evidence type="ECO:0000256" key="3">
    <source>
        <dbReference type="ARBA" id="ARBA00012949"/>
    </source>
</evidence>
<comment type="subcellular location">
    <subcellularLocation>
        <location evidence="1 11">Cell membrane</location>
        <topology evidence="1 11">Multi-pass membrane protein</topology>
    </subcellularLocation>
</comment>
<evidence type="ECO:0000256" key="6">
    <source>
        <dbReference type="ARBA" id="ARBA00022989"/>
    </source>
</evidence>
<keyword evidence="4" id="KW-1003">Cell membrane</keyword>
<dbReference type="GO" id="GO:0005886">
    <property type="term" value="C:plasma membrane"/>
    <property type="evidence" value="ECO:0007669"/>
    <property type="project" value="UniProtKB-SubCell"/>
</dbReference>
<dbReference type="EMBL" id="CADCSZ010000225">
    <property type="protein sequence ID" value="CAA9278515.1"/>
    <property type="molecule type" value="Genomic_DNA"/>
</dbReference>
<dbReference type="PANTHER" id="PTHR11403:SF2">
    <property type="entry name" value="CYTOCHROME BO(3) UBIQUINOL OXIDASE SUBUNIT 3"/>
    <property type="match status" value="1"/>
</dbReference>
<evidence type="ECO:0000256" key="4">
    <source>
        <dbReference type="ARBA" id="ARBA00022475"/>
    </source>
</evidence>
<evidence type="ECO:0000256" key="9">
    <source>
        <dbReference type="ARBA" id="ARBA00031625"/>
    </source>
</evidence>
<gene>
    <name evidence="14" type="ORF">AVDCRST_MAG76-3846</name>
</gene>
<comment type="catalytic activity">
    <reaction evidence="10">
        <text>4 Fe(II)-[cytochrome c] + O2 + 8 H(+)(in) = 4 Fe(III)-[cytochrome c] + 2 H2O + 4 H(+)(out)</text>
        <dbReference type="Rhea" id="RHEA:11436"/>
        <dbReference type="Rhea" id="RHEA-COMP:10350"/>
        <dbReference type="Rhea" id="RHEA-COMP:14399"/>
        <dbReference type="ChEBI" id="CHEBI:15377"/>
        <dbReference type="ChEBI" id="CHEBI:15378"/>
        <dbReference type="ChEBI" id="CHEBI:15379"/>
        <dbReference type="ChEBI" id="CHEBI:29033"/>
        <dbReference type="ChEBI" id="CHEBI:29034"/>
        <dbReference type="EC" id="7.1.1.9"/>
    </reaction>
</comment>
<dbReference type="GO" id="GO:0004129">
    <property type="term" value="F:cytochrome-c oxidase activity"/>
    <property type="evidence" value="ECO:0007669"/>
    <property type="project" value="UniProtKB-EC"/>
</dbReference>
<dbReference type="PANTHER" id="PTHR11403">
    <property type="entry name" value="CYTOCHROME C OXIDASE SUBUNIT III"/>
    <property type="match status" value="1"/>
</dbReference>
<dbReference type="GO" id="GO:0019646">
    <property type="term" value="P:aerobic electron transport chain"/>
    <property type="evidence" value="ECO:0007669"/>
    <property type="project" value="InterPro"/>
</dbReference>
<evidence type="ECO:0000259" key="13">
    <source>
        <dbReference type="PROSITE" id="PS50253"/>
    </source>
</evidence>
<dbReference type="InterPro" id="IPR000298">
    <property type="entry name" value="Cyt_c_oxidase-like_su3"/>
</dbReference>
<organism evidence="14">
    <name type="scientific">uncultured Acidimicrobiales bacterium</name>
    <dbReference type="NCBI Taxonomy" id="310071"/>
    <lineage>
        <taxon>Bacteria</taxon>
        <taxon>Bacillati</taxon>
        <taxon>Actinomycetota</taxon>
        <taxon>Acidimicrobiia</taxon>
        <taxon>Acidimicrobiales</taxon>
        <taxon>environmental samples</taxon>
    </lineage>
</organism>
<dbReference type="CDD" id="cd00386">
    <property type="entry name" value="Heme_Cu_Oxidase_III_like"/>
    <property type="match status" value="1"/>
</dbReference>
<evidence type="ECO:0000256" key="12">
    <source>
        <dbReference type="SAM" id="Phobius"/>
    </source>
</evidence>
<dbReference type="InterPro" id="IPR024791">
    <property type="entry name" value="Cyt_c/ubiquinol_Oxase_su3"/>
</dbReference>
<evidence type="ECO:0000256" key="11">
    <source>
        <dbReference type="RuleBase" id="RU003376"/>
    </source>
</evidence>
<name>A0A6J4JGJ6_9ACTN</name>
<keyword evidence="7 12" id="KW-0472">Membrane</keyword>
<feature type="transmembrane region" description="Helical" evidence="12">
    <location>
        <begin position="134"/>
        <end position="158"/>
    </location>
</feature>
<dbReference type="Pfam" id="PF00510">
    <property type="entry name" value="COX3"/>
    <property type="match status" value="1"/>
</dbReference>
<dbReference type="EC" id="7.1.1.9" evidence="3"/>
<accession>A0A6J4JGJ6</accession>
<dbReference type="PROSITE" id="PS50253">
    <property type="entry name" value="COX3"/>
    <property type="match status" value="1"/>
</dbReference>
<feature type="domain" description="Heme-copper oxidase subunit III family profile" evidence="13">
    <location>
        <begin position="24"/>
        <end position="198"/>
    </location>
</feature>
<evidence type="ECO:0000256" key="7">
    <source>
        <dbReference type="ARBA" id="ARBA00023136"/>
    </source>
</evidence>
<keyword evidence="6 12" id="KW-1133">Transmembrane helix</keyword>
<evidence type="ECO:0000256" key="1">
    <source>
        <dbReference type="ARBA" id="ARBA00004651"/>
    </source>
</evidence>
<proteinExistence type="inferred from homology"/>
<feature type="transmembrane region" description="Helical" evidence="12">
    <location>
        <begin position="178"/>
        <end position="197"/>
    </location>
</feature>
<dbReference type="GO" id="GO:0016491">
    <property type="term" value="F:oxidoreductase activity"/>
    <property type="evidence" value="ECO:0007669"/>
    <property type="project" value="UniProtKB-KW"/>
</dbReference>